<name>Q6UUA0_ORYSJ</name>
<accession>Q6UUA0</accession>
<feature type="compositionally biased region" description="Polar residues" evidence="1">
    <location>
        <begin position="50"/>
        <end position="74"/>
    </location>
</feature>
<dbReference type="EMBL" id="AY360389">
    <property type="protein sequence ID" value="AAQ56426.1"/>
    <property type="molecule type" value="Genomic_DNA"/>
</dbReference>
<dbReference type="EMBL" id="AY360390">
    <property type="protein sequence ID" value="AAQ56460.1"/>
    <property type="molecule type" value="Genomic_DNA"/>
</dbReference>
<feature type="region of interest" description="Disordered" evidence="1">
    <location>
        <begin position="23"/>
        <end position="124"/>
    </location>
</feature>
<dbReference type="AlphaFoldDB" id="Q6UUA0"/>
<evidence type="ECO:0000313" key="2">
    <source>
        <dbReference type="EMBL" id="AAQ56426.1"/>
    </source>
</evidence>
<feature type="compositionally biased region" description="Polar residues" evidence="1">
    <location>
        <begin position="87"/>
        <end position="98"/>
    </location>
</feature>
<proteinExistence type="predicted"/>
<gene>
    <name evidence="2" type="ORF">OSJNBa0024A05.14</name>
    <name evidence="3" type="ORF">OSJNBa0074N12.35</name>
</gene>
<organism evidence="3">
    <name type="scientific">Oryza sativa subsp. japonica</name>
    <name type="common">Rice</name>
    <dbReference type="NCBI Taxonomy" id="39947"/>
    <lineage>
        <taxon>Eukaryota</taxon>
        <taxon>Viridiplantae</taxon>
        <taxon>Streptophyta</taxon>
        <taxon>Embryophyta</taxon>
        <taxon>Tracheophyta</taxon>
        <taxon>Spermatophyta</taxon>
        <taxon>Magnoliopsida</taxon>
        <taxon>Liliopsida</taxon>
        <taxon>Poales</taxon>
        <taxon>Poaceae</taxon>
        <taxon>BOP clade</taxon>
        <taxon>Oryzoideae</taxon>
        <taxon>Oryzeae</taxon>
        <taxon>Oryzinae</taxon>
        <taxon>Oryza</taxon>
        <taxon>Oryza sativa</taxon>
    </lineage>
</organism>
<sequence length="124" mass="13531">MATWPHGIDGAVAYGLAAMPSRLERSEQGSRRKMVKQSSGGSGDNGMVIVTTTPKSAAASGSQKRARTPSSPSQGAELLEYSKKQRANNMETQSSTAKSQHERKEMRERISERKETRVPILLDL</sequence>
<evidence type="ECO:0000256" key="1">
    <source>
        <dbReference type="SAM" id="MobiDB-lite"/>
    </source>
</evidence>
<protein>
    <submittedName>
        <fullName evidence="3">Uncharacterized protein</fullName>
    </submittedName>
</protein>
<feature type="compositionally biased region" description="Basic and acidic residues" evidence="1">
    <location>
        <begin position="99"/>
        <end position="117"/>
    </location>
</feature>
<reference evidence="3" key="1">
    <citation type="journal article" date="2004" name="Nat. Genet.">
        <title>Sequencing of a rice centromere uncovers active genes.</title>
        <authorList>
            <person name="Nagaki K."/>
            <person name="Cheng Z."/>
            <person name="Ouyang S."/>
            <person name="Talbert P.B."/>
            <person name="Kim M."/>
            <person name="Jones K.M."/>
            <person name="Henikoff S."/>
            <person name="Buell C.R."/>
            <person name="Jiang J."/>
        </authorList>
    </citation>
    <scope>NUCLEOTIDE SEQUENCE</scope>
</reference>
<evidence type="ECO:0000313" key="3">
    <source>
        <dbReference type="EMBL" id="AAQ56460.1"/>
    </source>
</evidence>